<comment type="caution">
    <text evidence="1">The sequence shown here is derived from an EMBL/GenBank/DDBJ whole genome shotgun (WGS) entry which is preliminary data.</text>
</comment>
<protein>
    <submittedName>
        <fullName evidence="1">Uncharacterized protein (DUF2164 family)</fullName>
    </submittedName>
</protein>
<evidence type="ECO:0000313" key="1">
    <source>
        <dbReference type="EMBL" id="MET4683428.1"/>
    </source>
</evidence>
<name>A0ABV2RBK1_9CAUL</name>
<dbReference type="EMBL" id="JBEPTF010000001">
    <property type="protein sequence ID" value="MET4683428.1"/>
    <property type="molecule type" value="Genomic_DNA"/>
</dbReference>
<proteinExistence type="predicted"/>
<keyword evidence="2" id="KW-1185">Reference proteome</keyword>
<reference evidence="1 2" key="1">
    <citation type="submission" date="2024-06" db="EMBL/GenBank/DDBJ databases">
        <title>Sorghum-associated microbial communities from plants grown in Nebraska, USA.</title>
        <authorList>
            <person name="Schachtman D."/>
        </authorList>
    </citation>
    <scope>NUCLEOTIDE SEQUENCE [LARGE SCALE GENOMIC DNA]</scope>
    <source>
        <strain evidence="1 2">2814</strain>
    </source>
</reference>
<dbReference type="Proteomes" id="UP001549313">
    <property type="component" value="Unassembled WGS sequence"/>
</dbReference>
<dbReference type="Pfam" id="PF09932">
    <property type="entry name" value="DUF2164"/>
    <property type="match status" value="1"/>
</dbReference>
<organism evidence="1 2">
    <name type="scientific">Brevundimonas faecalis</name>
    <dbReference type="NCBI Taxonomy" id="947378"/>
    <lineage>
        <taxon>Bacteria</taxon>
        <taxon>Pseudomonadati</taxon>
        <taxon>Pseudomonadota</taxon>
        <taxon>Alphaproteobacteria</taxon>
        <taxon>Caulobacterales</taxon>
        <taxon>Caulobacteraceae</taxon>
        <taxon>Brevundimonas</taxon>
    </lineage>
</organism>
<dbReference type="InterPro" id="IPR018680">
    <property type="entry name" value="DUF2164"/>
</dbReference>
<accession>A0ABV2RBK1</accession>
<sequence length="83" mass="9615">MTRKAQPASALTREELQDAANRLRAYLRDEMDMEVGQLPAEMLVEFIERDIGRLFYNRGLRDAETVVRQKVEDVADALYGLER</sequence>
<gene>
    <name evidence="1" type="ORF">ABIE19_001337</name>
</gene>
<evidence type="ECO:0000313" key="2">
    <source>
        <dbReference type="Proteomes" id="UP001549313"/>
    </source>
</evidence>
<dbReference type="RefSeq" id="WP_354088349.1">
    <property type="nucleotide sequence ID" value="NZ_JBEPTF010000001.1"/>
</dbReference>